<dbReference type="eggNOG" id="COG1396">
    <property type="taxonomic scope" value="Bacteria"/>
</dbReference>
<evidence type="ECO:0000313" key="6">
    <source>
        <dbReference type="EMBL" id="THG90072.1"/>
    </source>
</evidence>
<dbReference type="Pfam" id="PF01381">
    <property type="entry name" value="HTH_3"/>
    <property type="match status" value="1"/>
</dbReference>
<dbReference type="CDD" id="cd00093">
    <property type="entry name" value="HTH_XRE"/>
    <property type="match status" value="1"/>
</dbReference>
<dbReference type="InterPro" id="IPR010982">
    <property type="entry name" value="Lambda_DNA-bd_dom_sf"/>
</dbReference>
<dbReference type="PROSITE" id="PS50943">
    <property type="entry name" value="HTH_CROC1"/>
    <property type="match status" value="1"/>
</dbReference>
<dbReference type="CDD" id="cd02209">
    <property type="entry name" value="cupin_XRE_C"/>
    <property type="match status" value="1"/>
</dbReference>
<proteinExistence type="predicted"/>
<keyword evidence="2 5" id="KW-0238">DNA-binding</keyword>
<dbReference type="InterPro" id="IPR001387">
    <property type="entry name" value="Cro/C1-type_HTH"/>
</dbReference>
<evidence type="ECO:0000313" key="5">
    <source>
        <dbReference type="EMBL" id="KGA97372.1"/>
    </source>
</evidence>
<name>A0A094YV30_ALKAL</name>
<dbReference type="RefSeq" id="WP_003323665.1">
    <property type="nucleotide sequence ID" value="NZ_ALPT02000031.1"/>
</dbReference>
<evidence type="ECO:0000256" key="2">
    <source>
        <dbReference type="ARBA" id="ARBA00023125"/>
    </source>
</evidence>
<dbReference type="AlphaFoldDB" id="A0A094YV30"/>
<dbReference type="Proteomes" id="UP000002754">
    <property type="component" value="Unassembled WGS sequence"/>
</dbReference>
<reference evidence="6 8" key="2">
    <citation type="submission" date="2014-01" db="EMBL/GenBank/DDBJ databases">
        <title>Draft genome sequencing of Bacillus alcalophilus CGMCC 1.3604.</title>
        <authorList>
            <person name="Yang J."/>
            <person name="Diao L."/>
            <person name="Yang S."/>
        </authorList>
    </citation>
    <scope>NUCLEOTIDE SEQUENCE [LARGE SCALE GENOMIC DNA]</scope>
    <source>
        <strain evidence="6 8">CGMCC 1.3604</strain>
    </source>
</reference>
<keyword evidence="3" id="KW-0804">Transcription</keyword>
<dbReference type="InterPro" id="IPR013096">
    <property type="entry name" value="Cupin_2"/>
</dbReference>
<dbReference type="SUPFAM" id="SSF47413">
    <property type="entry name" value="lambda repressor-like DNA-binding domains"/>
    <property type="match status" value="1"/>
</dbReference>
<dbReference type="GO" id="GO:0003677">
    <property type="term" value="F:DNA binding"/>
    <property type="evidence" value="ECO:0007669"/>
    <property type="project" value="UniProtKB-KW"/>
</dbReference>
<dbReference type="SUPFAM" id="SSF51182">
    <property type="entry name" value="RmlC-like cupins"/>
    <property type="match status" value="1"/>
</dbReference>
<dbReference type="Pfam" id="PF07883">
    <property type="entry name" value="Cupin_2"/>
    <property type="match status" value="1"/>
</dbReference>
<evidence type="ECO:0000313" key="7">
    <source>
        <dbReference type="Proteomes" id="UP000002754"/>
    </source>
</evidence>
<protein>
    <submittedName>
        <fullName evidence="5">DNA-binding protein</fullName>
    </submittedName>
    <submittedName>
        <fullName evidence="6">XRE family transcriptional regulator</fullName>
    </submittedName>
</protein>
<evidence type="ECO:0000256" key="3">
    <source>
        <dbReference type="ARBA" id="ARBA00023163"/>
    </source>
</evidence>
<dbReference type="Proteomes" id="UP000297014">
    <property type="component" value="Unassembled WGS sequence"/>
</dbReference>
<dbReference type="InterPro" id="IPR050807">
    <property type="entry name" value="TransReg_Diox_bact_type"/>
</dbReference>
<accession>A0A094YV30</accession>
<dbReference type="EMBL" id="JALP01000176">
    <property type="protein sequence ID" value="THG90072.1"/>
    <property type="molecule type" value="Genomic_DNA"/>
</dbReference>
<keyword evidence="1" id="KW-0805">Transcription regulation</keyword>
<dbReference type="STRING" id="1218173.BALCAV_0210710"/>
<dbReference type="EMBL" id="ALPT02000031">
    <property type="protein sequence ID" value="KGA97372.1"/>
    <property type="molecule type" value="Genomic_DNA"/>
</dbReference>
<dbReference type="Gene3D" id="1.10.260.40">
    <property type="entry name" value="lambda repressor-like DNA-binding domains"/>
    <property type="match status" value="1"/>
</dbReference>
<dbReference type="eggNOG" id="COG1917">
    <property type="taxonomic scope" value="Bacteria"/>
</dbReference>
<keyword evidence="7" id="KW-1185">Reference proteome</keyword>
<dbReference type="PANTHER" id="PTHR46797">
    <property type="entry name" value="HTH-TYPE TRANSCRIPTIONAL REGULATOR"/>
    <property type="match status" value="1"/>
</dbReference>
<feature type="domain" description="HTH cro/C1-type" evidence="4">
    <location>
        <begin position="14"/>
        <end position="68"/>
    </location>
</feature>
<evidence type="ECO:0000259" key="4">
    <source>
        <dbReference type="PROSITE" id="PS50943"/>
    </source>
</evidence>
<evidence type="ECO:0000256" key="1">
    <source>
        <dbReference type="ARBA" id="ARBA00023015"/>
    </source>
</evidence>
<dbReference type="PANTHER" id="PTHR46797:SF23">
    <property type="entry name" value="HTH-TYPE TRANSCRIPTIONAL REGULATOR SUTR"/>
    <property type="match status" value="1"/>
</dbReference>
<dbReference type="Gene3D" id="2.60.120.10">
    <property type="entry name" value="Jelly Rolls"/>
    <property type="match status" value="1"/>
</dbReference>
<gene>
    <name evidence="6" type="ORF">AJ85_13435</name>
    <name evidence="5" type="ORF">BALCAV_0210710</name>
</gene>
<sequence length="188" mass="21274">MENGQMSQMIGSRLRKIRHLKELSLEELADLTGVSKPMLGKIERGESNPTVTTLWKIAKGINIPFSFFIEEEQADVTIVRRESVKSLSDQRGGYDVYPLFPKQSFKPFEIYSVLIKSGCVHVAEGHTKGVEEYIVVEKGEIKVTVLKNEYVLKAGDALHFKAETEHVYENISGVEDCQMTMVIYYPVV</sequence>
<dbReference type="GO" id="GO:0005829">
    <property type="term" value="C:cytosol"/>
    <property type="evidence" value="ECO:0007669"/>
    <property type="project" value="TreeGrafter"/>
</dbReference>
<evidence type="ECO:0000313" key="8">
    <source>
        <dbReference type="Proteomes" id="UP000297014"/>
    </source>
</evidence>
<dbReference type="InterPro" id="IPR011051">
    <property type="entry name" value="RmlC_Cupin_sf"/>
</dbReference>
<dbReference type="InterPro" id="IPR014710">
    <property type="entry name" value="RmlC-like_jellyroll"/>
</dbReference>
<dbReference type="GO" id="GO:0003700">
    <property type="term" value="F:DNA-binding transcription factor activity"/>
    <property type="evidence" value="ECO:0007669"/>
    <property type="project" value="TreeGrafter"/>
</dbReference>
<organism evidence="5 7">
    <name type="scientific">Alkalihalobacillus alcalophilus ATCC 27647 = CGMCC 1.3604</name>
    <dbReference type="NCBI Taxonomy" id="1218173"/>
    <lineage>
        <taxon>Bacteria</taxon>
        <taxon>Bacillati</taxon>
        <taxon>Bacillota</taxon>
        <taxon>Bacilli</taxon>
        <taxon>Bacillales</taxon>
        <taxon>Bacillaceae</taxon>
        <taxon>Alkalihalobacillus</taxon>
    </lineage>
</organism>
<reference evidence="5 7" key="1">
    <citation type="journal article" date="2014" name="Genome Announc.">
        <title>Draft Genome Sequence of Bacillus alcalophilus AV1934, a Classic Alkaliphile Isolated from Human Feces in 1934.</title>
        <authorList>
            <person name="Attie O."/>
            <person name="Jayaprakash A."/>
            <person name="Shah H."/>
            <person name="Paulsen I.T."/>
            <person name="Morino M."/>
            <person name="Takahashi Y."/>
            <person name="Narumi I."/>
            <person name="Sachidanandam R."/>
            <person name="Satoh K."/>
            <person name="Ito M."/>
            <person name="Krulwich T.A."/>
        </authorList>
    </citation>
    <scope>NUCLEOTIDE SEQUENCE [LARGE SCALE GENOMIC DNA]</scope>
    <source>
        <strain evidence="5 7">AV1934</strain>
    </source>
</reference>
<comment type="caution">
    <text evidence="5">The sequence shown here is derived from an EMBL/GenBank/DDBJ whole genome shotgun (WGS) entry which is preliminary data.</text>
</comment>
<dbReference type="SMART" id="SM00530">
    <property type="entry name" value="HTH_XRE"/>
    <property type="match status" value="1"/>
</dbReference>
<dbReference type="OrthoDB" id="9781521at2"/>